<accession>A0AAV7Q4I9</accession>
<evidence type="ECO:0000313" key="2">
    <source>
        <dbReference type="EMBL" id="KAJ1134104.1"/>
    </source>
</evidence>
<dbReference type="Proteomes" id="UP001066276">
    <property type="component" value="Chromosome 6"/>
</dbReference>
<organism evidence="2 3">
    <name type="scientific">Pleurodeles waltl</name>
    <name type="common">Iberian ribbed newt</name>
    <dbReference type="NCBI Taxonomy" id="8319"/>
    <lineage>
        <taxon>Eukaryota</taxon>
        <taxon>Metazoa</taxon>
        <taxon>Chordata</taxon>
        <taxon>Craniata</taxon>
        <taxon>Vertebrata</taxon>
        <taxon>Euteleostomi</taxon>
        <taxon>Amphibia</taxon>
        <taxon>Batrachia</taxon>
        <taxon>Caudata</taxon>
        <taxon>Salamandroidea</taxon>
        <taxon>Salamandridae</taxon>
        <taxon>Pleurodelinae</taxon>
        <taxon>Pleurodeles</taxon>
    </lineage>
</organism>
<proteinExistence type="predicted"/>
<reference evidence="2" key="1">
    <citation type="journal article" date="2022" name="bioRxiv">
        <title>Sequencing and chromosome-scale assembly of the giantPleurodeles waltlgenome.</title>
        <authorList>
            <person name="Brown T."/>
            <person name="Elewa A."/>
            <person name="Iarovenko S."/>
            <person name="Subramanian E."/>
            <person name="Araus A.J."/>
            <person name="Petzold A."/>
            <person name="Susuki M."/>
            <person name="Suzuki K.-i.T."/>
            <person name="Hayashi T."/>
            <person name="Toyoda A."/>
            <person name="Oliveira C."/>
            <person name="Osipova E."/>
            <person name="Leigh N.D."/>
            <person name="Simon A."/>
            <person name="Yun M.H."/>
        </authorList>
    </citation>
    <scope>NUCLEOTIDE SEQUENCE</scope>
    <source>
        <strain evidence="2">20211129_DDA</strain>
        <tissue evidence="2">Liver</tissue>
    </source>
</reference>
<keyword evidence="3" id="KW-1185">Reference proteome</keyword>
<feature type="non-terminal residue" evidence="2">
    <location>
        <position position="62"/>
    </location>
</feature>
<comment type="caution">
    <text evidence="2">The sequence shown here is derived from an EMBL/GenBank/DDBJ whole genome shotgun (WGS) entry which is preliminary data.</text>
</comment>
<gene>
    <name evidence="2" type="ORF">NDU88_000568</name>
</gene>
<sequence length="62" mass="6653">IVTSLRAPEALESAQGADSRERELWGPRRRGGAGTESAGQAGPGQQAAMEEDMDLPNEREMK</sequence>
<feature type="compositionally biased region" description="Low complexity" evidence="1">
    <location>
        <begin position="38"/>
        <end position="48"/>
    </location>
</feature>
<evidence type="ECO:0000256" key="1">
    <source>
        <dbReference type="SAM" id="MobiDB-lite"/>
    </source>
</evidence>
<name>A0AAV7Q4I9_PLEWA</name>
<protein>
    <submittedName>
        <fullName evidence="2">Uncharacterized protein</fullName>
    </submittedName>
</protein>
<dbReference type="EMBL" id="JANPWB010000010">
    <property type="protein sequence ID" value="KAJ1134104.1"/>
    <property type="molecule type" value="Genomic_DNA"/>
</dbReference>
<feature type="non-terminal residue" evidence="2">
    <location>
        <position position="1"/>
    </location>
</feature>
<dbReference type="AlphaFoldDB" id="A0AAV7Q4I9"/>
<evidence type="ECO:0000313" key="3">
    <source>
        <dbReference type="Proteomes" id="UP001066276"/>
    </source>
</evidence>
<feature type="region of interest" description="Disordered" evidence="1">
    <location>
        <begin position="1"/>
        <end position="62"/>
    </location>
</feature>